<gene>
    <name evidence="2" type="ORF">MU0102_002926</name>
</gene>
<feature type="chain" id="PRO_5047478601" description="Secreted protein" evidence="1">
    <location>
        <begin position="30"/>
        <end position="152"/>
    </location>
</feature>
<reference evidence="2 3" key="1">
    <citation type="submission" date="2023-08" db="EMBL/GenBank/DDBJ databases">
        <authorList>
            <person name="Folkvardsen B D."/>
            <person name="Norman A."/>
        </authorList>
    </citation>
    <scope>NUCLEOTIDE SEQUENCE [LARGE SCALE GENOMIC DNA]</scope>
    <source>
        <strain evidence="2 3">Mu0102</strain>
    </source>
</reference>
<feature type="signal peptide" evidence="1">
    <location>
        <begin position="1"/>
        <end position="29"/>
    </location>
</feature>
<sequence>MTRTRSAVVALCATGSAAIVFGPPPLAHATNYYSFQSPSGNIACEMIGADDGTGAAVCKLKEHTWSAPAETGGDCEFAGTDVKLFQGHPACLGVWPSQIFLQQQNGGLPTLEYGQTHSVGAISCGSTDSGMRCTDTSTGHYFDVSLESYQLG</sequence>
<accession>A0ABM9LYS7</accession>
<name>A0ABM9LYS7_9MYCO</name>
<organism evidence="2 3">
    <name type="scientific">[Mycobacterium] holstebronense</name>
    <dbReference type="NCBI Taxonomy" id="3064288"/>
    <lineage>
        <taxon>Bacteria</taxon>
        <taxon>Bacillati</taxon>
        <taxon>Actinomycetota</taxon>
        <taxon>Actinomycetes</taxon>
        <taxon>Mycobacteriales</taxon>
        <taxon>Mycobacteriaceae</taxon>
        <taxon>Mycolicibacterium</taxon>
    </lineage>
</organism>
<keyword evidence="1" id="KW-0732">Signal</keyword>
<evidence type="ECO:0008006" key="4">
    <source>
        <dbReference type="Google" id="ProtNLM"/>
    </source>
</evidence>
<evidence type="ECO:0000313" key="3">
    <source>
        <dbReference type="Proteomes" id="UP001190464"/>
    </source>
</evidence>
<dbReference type="RefSeq" id="WP_308483782.1">
    <property type="nucleotide sequence ID" value="NZ_OY726398.1"/>
</dbReference>
<protein>
    <recommendedName>
        <fullName evidence="4">Secreted protein</fullName>
    </recommendedName>
</protein>
<proteinExistence type="predicted"/>
<evidence type="ECO:0000313" key="2">
    <source>
        <dbReference type="EMBL" id="CAJ1507006.1"/>
    </source>
</evidence>
<dbReference type="EMBL" id="OY726398">
    <property type="protein sequence ID" value="CAJ1507006.1"/>
    <property type="molecule type" value="Genomic_DNA"/>
</dbReference>
<evidence type="ECO:0000256" key="1">
    <source>
        <dbReference type="SAM" id="SignalP"/>
    </source>
</evidence>
<keyword evidence="3" id="KW-1185">Reference proteome</keyword>
<dbReference type="Proteomes" id="UP001190464">
    <property type="component" value="Chromosome"/>
</dbReference>